<comment type="similarity">
    <text evidence="2">Belongs to the SusD family.</text>
</comment>
<dbReference type="AlphaFoldDB" id="A0A1Y4IM84"/>
<sequence>MKNNKITNWLLAGASCLLLGTSCDVDPTFYSQVVPDTYYTNADAVWSRFNRPFTHWRWWVAQNDARVRLMEVGTDAMCVPTRGNDWFDGAVYQNLHHHRLTDDMNVTKDGWDLTTMGVAQSWSAIEDLADVDFVSVGLTEDDRSSMMNQLNVLAASFYLDGLDMFGGMPLYTSTKEEVKGRSTDVETFNFVDSLLNVALPNLPVKTTLGGAETNIIHQAVAAALKVRLYFNAESYIGKPMYEETAKLCQDIIDGKYGQYGLANHFTEIFGWNNETCPEIIWTVPSENAKGETDGGLTAFTLPYNFKDFLGGLQDAGGNNGLCLCPSRDPEGNLYKFNVGNPYETFHAQDIRKQQYVYEGGRKYRGMFIVGELQNPDFPDYKCMGAREYAGKVLNVVDQIAQLSQIGKKFSTAKEVPSTIADAEENSGVRVLKISPLPNQDEYKERFNPDCPFIRLTEIYYTLAECKMRLGDKQGAADIINSIRKRNFVGGNDPDPVTVANLDKYRMLKEWLMEFLREGRRRTDLVRWNAYVTEDWWDHKATNNKAYNRYPIHYSNLNANSLLEQNPGY</sequence>
<comment type="caution">
    <text evidence="7">The sequence shown here is derived from an EMBL/GenBank/DDBJ whole genome shotgun (WGS) entry which is preliminary data.</text>
</comment>
<dbReference type="Proteomes" id="UP000195950">
    <property type="component" value="Unassembled WGS sequence"/>
</dbReference>
<evidence type="ECO:0000256" key="4">
    <source>
        <dbReference type="ARBA" id="ARBA00023136"/>
    </source>
</evidence>
<dbReference type="RefSeq" id="WP_036613511.1">
    <property type="nucleotide sequence ID" value="NZ_CAJSZN010000017.1"/>
</dbReference>
<feature type="domain" description="RagB/SusD" evidence="6">
    <location>
        <begin position="277"/>
        <end position="568"/>
    </location>
</feature>
<keyword evidence="3" id="KW-0732">Signal</keyword>
<gene>
    <name evidence="7" type="ORF">B5F32_07885</name>
</gene>
<evidence type="ECO:0000256" key="1">
    <source>
        <dbReference type="ARBA" id="ARBA00004442"/>
    </source>
</evidence>
<dbReference type="Gene3D" id="1.25.40.390">
    <property type="match status" value="1"/>
</dbReference>
<proteinExistence type="inferred from homology"/>
<evidence type="ECO:0000313" key="8">
    <source>
        <dbReference type="Proteomes" id="UP000195950"/>
    </source>
</evidence>
<dbReference type="Pfam" id="PF07980">
    <property type="entry name" value="SusD_RagB"/>
    <property type="match status" value="1"/>
</dbReference>
<dbReference type="GO" id="GO:0009279">
    <property type="term" value="C:cell outer membrane"/>
    <property type="evidence" value="ECO:0007669"/>
    <property type="project" value="UniProtKB-SubCell"/>
</dbReference>
<keyword evidence="4" id="KW-0472">Membrane</keyword>
<dbReference type="InterPro" id="IPR011990">
    <property type="entry name" value="TPR-like_helical_dom_sf"/>
</dbReference>
<protein>
    <submittedName>
        <fullName evidence="7">RagB/SusD family nutrient uptake outer membrane protein</fullName>
    </submittedName>
</protein>
<dbReference type="EMBL" id="NFJX01000005">
    <property type="protein sequence ID" value="OUP20090.1"/>
    <property type="molecule type" value="Genomic_DNA"/>
</dbReference>
<keyword evidence="5" id="KW-0998">Cell outer membrane</keyword>
<evidence type="ECO:0000259" key="6">
    <source>
        <dbReference type="Pfam" id="PF07980"/>
    </source>
</evidence>
<organism evidence="7 8">
    <name type="scientific">Parabacteroides distasonis</name>
    <dbReference type="NCBI Taxonomy" id="823"/>
    <lineage>
        <taxon>Bacteria</taxon>
        <taxon>Pseudomonadati</taxon>
        <taxon>Bacteroidota</taxon>
        <taxon>Bacteroidia</taxon>
        <taxon>Bacteroidales</taxon>
        <taxon>Tannerellaceae</taxon>
        <taxon>Parabacteroides</taxon>
    </lineage>
</organism>
<comment type="subcellular location">
    <subcellularLocation>
        <location evidence="1">Cell outer membrane</location>
    </subcellularLocation>
</comment>
<accession>A0A1Y4IM84</accession>
<evidence type="ECO:0000313" key="7">
    <source>
        <dbReference type="EMBL" id="OUP20090.1"/>
    </source>
</evidence>
<evidence type="ECO:0000256" key="3">
    <source>
        <dbReference type="ARBA" id="ARBA00022729"/>
    </source>
</evidence>
<dbReference type="SUPFAM" id="SSF48452">
    <property type="entry name" value="TPR-like"/>
    <property type="match status" value="1"/>
</dbReference>
<name>A0A1Y4IM84_PARDI</name>
<reference evidence="8" key="1">
    <citation type="submission" date="2017-04" db="EMBL/GenBank/DDBJ databases">
        <title>Function of individual gut microbiota members based on whole genome sequencing of pure cultures obtained from chicken caecum.</title>
        <authorList>
            <person name="Medvecky M."/>
            <person name="Cejkova D."/>
            <person name="Polansky O."/>
            <person name="Karasova D."/>
            <person name="Kubasova T."/>
            <person name="Cizek A."/>
            <person name="Rychlik I."/>
        </authorList>
    </citation>
    <scope>NUCLEOTIDE SEQUENCE [LARGE SCALE GENOMIC DNA]</scope>
    <source>
        <strain evidence="8">An199</strain>
    </source>
</reference>
<dbReference type="InterPro" id="IPR012944">
    <property type="entry name" value="SusD_RagB_dom"/>
</dbReference>
<dbReference type="PROSITE" id="PS51257">
    <property type="entry name" value="PROKAR_LIPOPROTEIN"/>
    <property type="match status" value="1"/>
</dbReference>
<evidence type="ECO:0000256" key="2">
    <source>
        <dbReference type="ARBA" id="ARBA00006275"/>
    </source>
</evidence>
<evidence type="ECO:0000256" key="5">
    <source>
        <dbReference type="ARBA" id="ARBA00023237"/>
    </source>
</evidence>